<dbReference type="Proteomes" id="UP000652013">
    <property type="component" value="Unassembled WGS sequence"/>
</dbReference>
<sequence length="446" mass="48349">MADSAEVREAMRSLGRRLASFRRAVRLSQEALADKVHYGRSTVASVEVGLQNAVEAFWQRADDAVAANGELLRAYRSLVELRAAENRAAASVFAMPSIDRRVLPQPSRPAAAYVPFLPAALDRPALDWLVGEDPRRPVRDGCRLDEAFVVEAERRLATLRDRDHQLGAGAAYPDVMGFLQTDVRRLVAISPADGPIGRRAHTVALGAFELAGYQAVDLGADGVAQQHYLRALALTGAEGDRLYGAYLLAVSIGHLALHCGHPHRGLRMVQTAIQGGGPATTPLVGAALHAVLARAHARLGEERKCSNALAVAEASLSRADVDDEPPWVRYLSPAYLADEVAHCLFDLGHYEPARREIDQAVAGVGASRVRRLAIDTALLASTLARSGRVDEACARGREATDLARRTTSMRTVQRVAQLRLDLSPYEHEREVVDLFDYLHEVLPAAG</sequence>
<proteinExistence type="predicted"/>
<evidence type="ECO:0000313" key="1">
    <source>
        <dbReference type="EMBL" id="GIJ06383.1"/>
    </source>
</evidence>
<reference evidence="1" key="1">
    <citation type="submission" date="2021-01" db="EMBL/GenBank/DDBJ databases">
        <title>Whole genome shotgun sequence of Spirilliplanes yamanashiensis NBRC 15828.</title>
        <authorList>
            <person name="Komaki H."/>
            <person name="Tamura T."/>
        </authorList>
    </citation>
    <scope>NUCLEOTIDE SEQUENCE</scope>
    <source>
        <strain evidence="1">NBRC 15828</strain>
    </source>
</reference>
<dbReference type="SUPFAM" id="SSF47413">
    <property type="entry name" value="lambda repressor-like DNA-binding domains"/>
    <property type="match status" value="1"/>
</dbReference>
<dbReference type="GO" id="GO:0003677">
    <property type="term" value="F:DNA binding"/>
    <property type="evidence" value="ECO:0007669"/>
    <property type="project" value="InterPro"/>
</dbReference>
<gene>
    <name evidence="1" type="ORF">Sya03_57350</name>
</gene>
<dbReference type="AlphaFoldDB" id="A0A8J3YEV0"/>
<dbReference type="EMBL" id="BOOY01000041">
    <property type="protein sequence ID" value="GIJ06383.1"/>
    <property type="molecule type" value="Genomic_DNA"/>
</dbReference>
<name>A0A8J3YEV0_9ACTN</name>
<organism evidence="1 2">
    <name type="scientific">Spirilliplanes yamanashiensis</name>
    <dbReference type="NCBI Taxonomy" id="42233"/>
    <lineage>
        <taxon>Bacteria</taxon>
        <taxon>Bacillati</taxon>
        <taxon>Actinomycetota</taxon>
        <taxon>Actinomycetes</taxon>
        <taxon>Micromonosporales</taxon>
        <taxon>Micromonosporaceae</taxon>
        <taxon>Spirilliplanes</taxon>
    </lineage>
</organism>
<dbReference type="InterPro" id="IPR010982">
    <property type="entry name" value="Lambda_DNA-bd_dom_sf"/>
</dbReference>
<dbReference type="RefSeq" id="WP_203941565.1">
    <property type="nucleotide sequence ID" value="NZ_BAAAGJ010000013.1"/>
</dbReference>
<protein>
    <recommendedName>
        <fullName evidence="3">Transcriptional regulator</fullName>
    </recommendedName>
</protein>
<dbReference type="Gene3D" id="1.10.260.40">
    <property type="entry name" value="lambda repressor-like DNA-binding domains"/>
    <property type="match status" value="1"/>
</dbReference>
<dbReference type="CDD" id="cd00093">
    <property type="entry name" value="HTH_XRE"/>
    <property type="match status" value="1"/>
</dbReference>
<evidence type="ECO:0008006" key="3">
    <source>
        <dbReference type="Google" id="ProtNLM"/>
    </source>
</evidence>
<accession>A0A8J3YEV0</accession>
<keyword evidence="2" id="KW-1185">Reference proteome</keyword>
<comment type="caution">
    <text evidence="1">The sequence shown here is derived from an EMBL/GenBank/DDBJ whole genome shotgun (WGS) entry which is preliminary data.</text>
</comment>
<evidence type="ECO:0000313" key="2">
    <source>
        <dbReference type="Proteomes" id="UP000652013"/>
    </source>
</evidence>
<dbReference type="InterPro" id="IPR001387">
    <property type="entry name" value="Cro/C1-type_HTH"/>
</dbReference>
<dbReference type="Pfam" id="PF13560">
    <property type="entry name" value="HTH_31"/>
    <property type="match status" value="1"/>
</dbReference>